<sequence>MKTLRFTLAILCVLGMTACGSLLSSINVDTIADNPGERTLAQIIEDDNIETKVTVNIHAENKAYHHDHFAVVSYNGYVLLVGQVQTAALKSGATNVVREVAEVRRIYNELEIGPPTSAATRTKDAWITTKVKSKLMGSEEIESGRVKVVTENGVVYLMGMLTRKEADFVAEKAADSGVKRVVKIFEIVD</sequence>
<evidence type="ECO:0000256" key="1">
    <source>
        <dbReference type="SAM" id="SignalP"/>
    </source>
</evidence>
<feature type="signal peptide" evidence="1">
    <location>
        <begin position="1"/>
        <end position="24"/>
    </location>
</feature>
<organism evidence="3 4">
    <name type="scientific">Candidatus Marimicrobium litorale</name>
    <dbReference type="NCBI Taxonomy" id="2518991"/>
    <lineage>
        <taxon>Bacteria</taxon>
        <taxon>Pseudomonadati</taxon>
        <taxon>Pseudomonadota</taxon>
        <taxon>Gammaproteobacteria</taxon>
        <taxon>Cellvibrionales</taxon>
        <taxon>Halieaceae</taxon>
        <taxon>Marimicrobium</taxon>
    </lineage>
</organism>
<dbReference type="EMBL" id="SHNO01000001">
    <property type="protein sequence ID" value="MCX2977305.1"/>
    <property type="molecule type" value="Genomic_DNA"/>
</dbReference>
<gene>
    <name evidence="3" type="ORF">EYC82_08055</name>
</gene>
<name>A0ABT3T4U4_9GAMM</name>
<dbReference type="PROSITE" id="PS50914">
    <property type="entry name" value="BON"/>
    <property type="match status" value="2"/>
</dbReference>
<comment type="caution">
    <text evidence="3">The sequence shown here is derived from an EMBL/GenBank/DDBJ whole genome shotgun (WGS) entry which is preliminary data.</text>
</comment>
<dbReference type="PROSITE" id="PS51257">
    <property type="entry name" value="PROKAR_LIPOPROTEIN"/>
    <property type="match status" value="1"/>
</dbReference>
<evidence type="ECO:0000259" key="2">
    <source>
        <dbReference type="PROSITE" id="PS50914"/>
    </source>
</evidence>
<feature type="domain" description="BON" evidence="2">
    <location>
        <begin position="45"/>
        <end position="114"/>
    </location>
</feature>
<dbReference type="InterPro" id="IPR051686">
    <property type="entry name" value="Lipoprotein_DolP"/>
</dbReference>
<dbReference type="RefSeq" id="WP_279249033.1">
    <property type="nucleotide sequence ID" value="NZ_SHNO01000001.1"/>
</dbReference>
<accession>A0ABT3T4U4</accession>
<dbReference type="InterPro" id="IPR007055">
    <property type="entry name" value="BON_dom"/>
</dbReference>
<evidence type="ECO:0000313" key="4">
    <source>
        <dbReference type="Proteomes" id="UP001143304"/>
    </source>
</evidence>
<feature type="domain" description="BON" evidence="2">
    <location>
        <begin position="123"/>
        <end position="189"/>
    </location>
</feature>
<feature type="chain" id="PRO_5045878936" evidence="1">
    <location>
        <begin position="25"/>
        <end position="189"/>
    </location>
</feature>
<keyword evidence="4" id="KW-1185">Reference proteome</keyword>
<reference evidence="3" key="1">
    <citation type="submission" date="2019-02" db="EMBL/GenBank/DDBJ databases">
        <authorList>
            <person name="Li S.-H."/>
        </authorList>
    </citation>
    <scope>NUCLEOTIDE SEQUENCE</scope>
    <source>
        <strain evidence="3">IMCC11814</strain>
    </source>
</reference>
<evidence type="ECO:0000313" key="3">
    <source>
        <dbReference type="EMBL" id="MCX2977305.1"/>
    </source>
</evidence>
<dbReference type="Gene3D" id="3.30.1340.30">
    <property type="match status" value="1"/>
</dbReference>
<dbReference type="PANTHER" id="PTHR34606:SF4">
    <property type="entry name" value="OUTER MEMBRANE LIPOPROTEIN DOLP"/>
    <property type="match status" value="1"/>
</dbReference>
<dbReference type="PANTHER" id="PTHR34606">
    <property type="entry name" value="BON DOMAIN-CONTAINING PROTEIN"/>
    <property type="match status" value="1"/>
</dbReference>
<dbReference type="Proteomes" id="UP001143304">
    <property type="component" value="Unassembled WGS sequence"/>
</dbReference>
<keyword evidence="1" id="KW-0732">Signal</keyword>
<proteinExistence type="predicted"/>
<protein>
    <submittedName>
        <fullName evidence="3">BON domain-containing protein</fullName>
    </submittedName>
</protein>
<dbReference type="Pfam" id="PF04972">
    <property type="entry name" value="BON"/>
    <property type="match status" value="2"/>
</dbReference>